<dbReference type="KEGG" id="plyc:GXP70_07150"/>
<keyword evidence="5" id="KW-0547">Nucleotide-binding</keyword>
<feature type="domain" description="PAC" evidence="12">
    <location>
        <begin position="336"/>
        <end position="388"/>
    </location>
</feature>
<dbReference type="CDD" id="cd00130">
    <property type="entry name" value="PAS"/>
    <property type="match status" value="3"/>
</dbReference>
<dbReference type="Gene3D" id="3.30.450.20">
    <property type="entry name" value="PAS domain"/>
    <property type="match status" value="3"/>
</dbReference>
<dbReference type="EC" id="2.7.13.3" evidence="2"/>
<dbReference type="SMART" id="SM00387">
    <property type="entry name" value="HATPase_c"/>
    <property type="match status" value="1"/>
</dbReference>
<dbReference type="InterPro" id="IPR000700">
    <property type="entry name" value="PAS-assoc_C"/>
</dbReference>
<organism evidence="13 14">
    <name type="scientific">Paenibacillus lycopersici</name>
    <dbReference type="NCBI Taxonomy" id="2704462"/>
    <lineage>
        <taxon>Bacteria</taxon>
        <taxon>Bacillati</taxon>
        <taxon>Bacillota</taxon>
        <taxon>Bacilli</taxon>
        <taxon>Bacillales</taxon>
        <taxon>Paenibacillaceae</taxon>
        <taxon>Paenibacillus</taxon>
    </lineage>
</organism>
<dbReference type="Pfam" id="PF13426">
    <property type="entry name" value="PAS_9"/>
    <property type="match status" value="2"/>
</dbReference>
<dbReference type="SMART" id="SM00086">
    <property type="entry name" value="PAC"/>
    <property type="match status" value="3"/>
</dbReference>
<dbReference type="SUPFAM" id="SSF55785">
    <property type="entry name" value="PYP-like sensor domain (PAS domain)"/>
    <property type="match status" value="3"/>
</dbReference>
<dbReference type="SMART" id="SM00091">
    <property type="entry name" value="PAS"/>
    <property type="match status" value="3"/>
</dbReference>
<dbReference type="PRINTS" id="PR00344">
    <property type="entry name" value="BCTRLSENSOR"/>
</dbReference>
<evidence type="ECO:0000256" key="1">
    <source>
        <dbReference type="ARBA" id="ARBA00000085"/>
    </source>
</evidence>
<dbReference type="InterPro" id="IPR013767">
    <property type="entry name" value="PAS_fold"/>
</dbReference>
<proteinExistence type="predicted"/>
<evidence type="ECO:0000256" key="8">
    <source>
        <dbReference type="ARBA" id="ARBA00022969"/>
    </source>
</evidence>
<evidence type="ECO:0000256" key="3">
    <source>
        <dbReference type="ARBA" id="ARBA00022553"/>
    </source>
</evidence>
<feature type="domain" description="PAS" evidence="11">
    <location>
        <begin position="136"/>
        <end position="185"/>
    </location>
</feature>
<feature type="domain" description="PAC" evidence="12">
    <location>
        <begin position="206"/>
        <end position="260"/>
    </location>
</feature>
<dbReference type="FunFam" id="1.10.287.130:FF:000040">
    <property type="entry name" value="PAS domain-containing sensor histidine kinase"/>
    <property type="match status" value="1"/>
</dbReference>
<feature type="domain" description="PAC" evidence="12">
    <location>
        <begin position="83"/>
        <end position="135"/>
    </location>
</feature>
<feature type="domain" description="Histidine kinase" evidence="10">
    <location>
        <begin position="401"/>
        <end position="606"/>
    </location>
</feature>
<evidence type="ECO:0000313" key="13">
    <source>
        <dbReference type="EMBL" id="QHT59751.1"/>
    </source>
</evidence>
<accession>A0A6C0FWA9</accession>
<gene>
    <name evidence="13" type="ORF">GXP70_07150</name>
</gene>
<dbReference type="InterPro" id="IPR035965">
    <property type="entry name" value="PAS-like_dom_sf"/>
</dbReference>
<keyword evidence="3" id="KW-0597">Phosphoprotein</keyword>
<keyword evidence="7" id="KW-0067">ATP-binding</keyword>
<reference evidence="13 14" key="1">
    <citation type="submission" date="2020-01" db="EMBL/GenBank/DDBJ databases">
        <title>Paenibacillus sp. nov., isolated from tomato rhizosphere.</title>
        <authorList>
            <person name="Weon H.-Y."/>
            <person name="Lee S.A."/>
        </authorList>
    </citation>
    <scope>NUCLEOTIDE SEQUENCE [LARGE SCALE GENOMIC DNA]</scope>
    <source>
        <strain evidence="13 14">12200R-189</strain>
    </source>
</reference>
<dbReference type="Pfam" id="PF00989">
    <property type="entry name" value="PAS"/>
    <property type="match status" value="1"/>
</dbReference>
<sequence>MTVHLHDAKSELFSIAFQYAPIGMALLDADCALLHVNASLGRMLGYEESELPGMTLQDLAHPLDGPVARDMVDRLRDGECESYPAEMRYLHKNGVTVWGHLVLSLLRDESAQPFRYIAQIKDITERKFAEQKLSAKTMQLESFIRHNADAIWMIDAEENVVDVNPAFERLFGWSADEIKGKPLLLIPDFLKDAMTAVHRRIKAGETVVGLETVRRCKDGQLLDVEATLSPLRDHNGMIVGITGICRDVSPRKLAEKELIAKASQLESFIEDNADPIAIFDHDSRIYRVNEAFERTFGWSNDEIIGLHLTQVPIIPSKSYPEVDHNYVTIMSGQSIHGFETVRQRKNGELLNVILTASPILDGKDGQSGFSVIFRDITGWKMAQEHMKNAEKLSVAGQLAAGIAHEIRNPITSIKGFVQLMKAGIGEKQKYFDIMTSEIERIELILSELLILAKPQTIKYERKDIRVLLSQVMTLLDSQANLNNVQFTTEIKPGVTPIYCDENQIKQVFINFIKNAIESMPKGGIVRIQVMNEQDQSLRIRLTDEGCGIPEDVLAKLGQPFYTTKETGTGLGFMVSQKIIENHAGSIRVESKVGQGTSIDISLPISI</sequence>
<evidence type="ECO:0000313" key="14">
    <source>
        <dbReference type="Proteomes" id="UP000476064"/>
    </source>
</evidence>
<evidence type="ECO:0000259" key="11">
    <source>
        <dbReference type="PROSITE" id="PS50112"/>
    </source>
</evidence>
<dbReference type="AlphaFoldDB" id="A0A6C0FWA9"/>
<dbReference type="InterPro" id="IPR000014">
    <property type="entry name" value="PAS"/>
</dbReference>
<dbReference type="SMART" id="SM00388">
    <property type="entry name" value="HisKA"/>
    <property type="match status" value="1"/>
</dbReference>
<evidence type="ECO:0000256" key="7">
    <source>
        <dbReference type="ARBA" id="ARBA00022840"/>
    </source>
</evidence>
<dbReference type="EMBL" id="CP048209">
    <property type="protein sequence ID" value="QHT59751.1"/>
    <property type="molecule type" value="Genomic_DNA"/>
</dbReference>
<dbReference type="Gene3D" id="3.30.565.10">
    <property type="entry name" value="Histidine kinase-like ATPase, C-terminal domain"/>
    <property type="match status" value="1"/>
</dbReference>
<dbReference type="GO" id="GO:0000155">
    <property type="term" value="F:phosphorelay sensor kinase activity"/>
    <property type="evidence" value="ECO:0007669"/>
    <property type="project" value="InterPro"/>
</dbReference>
<evidence type="ECO:0000256" key="9">
    <source>
        <dbReference type="ARBA" id="ARBA00023012"/>
    </source>
</evidence>
<dbReference type="InterPro" id="IPR001610">
    <property type="entry name" value="PAC"/>
</dbReference>
<keyword evidence="8" id="KW-0749">Sporulation</keyword>
<feature type="domain" description="PAS" evidence="11">
    <location>
        <begin position="9"/>
        <end position="79"/>
    </location>
</feature>
<dbReference type="NCBIfam" id="TIGR00229">
    <property type="entry name" value="sensory_box"/>
    <property type="match status" value="3"/>
</dbReference>
<name>A0A6C0FWA9_9BACL</name>
<dbReference type="Pfam" id="PF02518">
    <property type="entry name" value="HATPase_c"/>
    <property type="match status" value="1"/>
</dbReference>
<dbReference type="Pfam" id="PF00512">
    <property type="entry name" value="HisKA"/>
    <property type="match status" value="1"/>
</dbReference>
<dbReference type="PROSITE" id="PS50113">
    <property type="entry name" value="PAC"/>
    <property type="match status" value="3"/>
</dbReference>
<keyword evidence="14" id="KW-1185">Reference proteome</keyword>
<feature type="domain" description="PAS" evidence="11">
    <location>
        <begin position="261"/>
        <end position="305"/>
    </location>
</feature>
<dbReference type="GO" id="GO:0005524">
    <property type="term" value="F:ATP binding"/>
    <property type="evidence" value="ECO:0007669"/>
    <property type="project" value="UniProtKB-KW"/>
</dbReference>
<keyword evidence="9" id="KW-0902">Two-component regulatory system</keyword>
<dbReference type="InterPro" id="IPR004358">
    <property type="entry name" value="Sig_transdc_His_kin-like_C"/>
</dbReference>
<evidence type="ECO:0000259" key="12">
    <source>
        <dbReference type="PROSITE" id="PS50113"/>
    </source>
</evidence>
<dbReference type="InterPro" id="IPR036097">
    <property type="entry name" value="HisK_dim/P_sf"/>
</dbReference>
<keyword evidence="6" id="KW-0418">Kinase</keyword>
<evidence type="ECO:0000256" key="6">
    <source>
        <dbReference type="ARBA" id="ARBA00022777"/>
    </source>
</evidence>
<dbReference type="Proteomes" id="UP000476064">
    <property type="component" value="Chromosome"/>
</dbReference>
<dbReference type="InterPro" id="IPR036890">
    <property type="entry name" value="HATPase_C_sf"/>
</dbReference>
<evidence type="ECO:0000259" key="10">
    <source>
        <dbReference type="PROSITE" id="PS50109"/>
    </source>
</evidence>
<dbReference type="PANTHER" id="PTHR43065:SF34">
    <property type="entry name" value="SPORULATION KINASE A"/>
    <property type="match status" value="1"/>
</dbReference>
<dbReference type="GO" id="GO:0030435">
    <property type="term" value="P:sporulation resulting in formation of a cellular spore"/>
    <property type="evidence" value="ECO:0007669"/>
    <property type="project" value="UniProtKB-KW"/>
</dbReference>
<dbReference type="InterPro" id="IPR005467">
    <property type="entry name" value="His_kinase_dom"/>
</dbReference>
<keyword evidence="4" id="KW-0808">Transferase</keyword>
<dbReference type="RefSeq" id="WP_162355817.1">
    <property type="nucleotide sequence ID" value="NZ_CP048209.1"/>
</dbReference>
<dbReference type="SUPFAM" id="SSF47384">
    <property type="entry name" value="Homodimeric domain of signal transducing histidine kinase"/>
    <property type="match status" value="1"/>
</dbReference>
<dbReference type="GO" id="GO:0006355">
    <property type="term" value="P:regulation of DNA-templated transcription"/>
    <property type="evidence" value="ECO:0007669"/>
    <property type="project" value="InterPro"/>
</dbReference>
<evidence type="ECO:0000256" key="4">
    <source>
        <dbReference type="ARBA" id="ARBA00022679"/>
    </source>
</evidence>
<dbReference type="PROSITE" id="PS50109">
    <property type="entry name" value="HIS_KIN"/>
    <property type="match status" value="1"/>
</dbReference>
<dbReference type="PROSITE" id="PS50112">
    <property type="entry name" value="PAS"/>
    <property type="match status" value="3"/>
</dbReference>
<dbReference type="PANTHER" id="PTHR43065">
    <property type="entry name" value="SENSOR HISTIDINE KINASE"/>
    <property type="match status" value="1"/>
</dbReference>
<comment type="catalytic activity">
    <reaction evidence="1">
        <text>ATP + protein L-histidine = ADP + protein N-phospho-L-histidine.</text>
        <dbReference type="EC" id="2.7.13.3"/>
    </reaction>
</comment>
<dbReference type="InterPro" id="IPR003594">
    <property type="entry name" value="HATPase_dom"/>
</dbReference>
<protein>
    <recommendedName>
        <fullName evidence="2">histidine kinase</fullName>
        <ecNumber evidence="2">2.7.13.3</ecNumber>
    </recommendedName>
</protein>
<dbReference type="InterPro" id="IPR003661">
    <property type="entry name" value="HisK_dim/P_dom"/>
</dbReference>
<evidence type="ECO:0000256" key="5">
    <source>
        <dbReference type="ARBA" id="ARBA00022741"/>
    </source>
</evidence>
<dbReference type="SUPFAM" id="SSF55874">
    <property type="entry name" value="ATPase domain of HSP90 chaperone/DNA topoisomerase II/histidine kinase"/>
    <property type="match status" value="1"/>
</dbReference>
<evidence type="ECO:0000256" key="2">
    <source>
        <dbReference type="ARBA" id="ARBA00012438"/>
    </source>
</evidence>
<dbReference type="CDD" id="cd00082">
    <property type="entry name" value="HisKA"/>
    <property type="match status" value="1"/>
</dbReference>
<dbReference type="Gene3D" id="1.10.287.130">
    <property type="match status" value="1"/>
</dbReference>